<gene>
    <name evidence="2" type="ORF">MBSD_2307</name>
    <name evidence="3" type="ORF">MBSD_n0501</name>
</gene>
<dbReference type="PROSITE" id="PS51409">
    <property type="entry name" value="ARGINASE_2"/>
    <property type="match status" value="1"/>
</dbReference>
<dbReference type="STRING" id="1475481.GCA_000953855_00509"/>
<dbReference type="GO" id="GO:0016813">
    <property type="term" value="F:hydrolase activity, acting on carbon-nitrogen (but not peptide) bonds, in linear amidines"/>
    <property type="evidence" value="ECO:0007669"/>
    <property type="project" value="UniProtKB-ARBA"/>
</dbReference>
<evidence type="ECO:0000313" key="4">
    <source>
        <dbReference type="Proteomes" id="UP000253740"/>
    </source>
</evidence>
<dbReference type="OrthoDB" id="8770139at2"/>
<reference evidence="2" key="1">
    <citation type="submission" date="2015-03" db="EMBL/GenBank/DDBJ databases">
        <title>Draft genome sequence of Mizugakiibacter sediminis skMP5.</title>
        <authorList>
            <person name="Watanabe T."/>
            <person name="Kojima H."/>
            <person name="Fukui M."/>
        </authorList>
    </citation>
    <scope>NUCLEOTIDE SEQUENCE</scope>
    <source>
        <strain evidence="2">SkMP5</strain>
    </source>
</reference>
<evidence type="ECO:0000313" key="3">
    <source>
        <dbReference type="EMBL" id="GAP65212.1"/>
    </source>
</evidence>
<dbReference type="EMBL" id="DF952384">
    <property type="protein sequence ID" value="GAN45753.1"/>
    <property type="molecule type" value="Genomic_DNA"/>
</dbReference>
<comment type="similarity">
    <text evidence="1">Belongs to the arginase family.</text>
</comment>
<dbReference type="EMBL" id="DF970154">
    <property type="protein sequence ID" value="GAP65212.1"/>
    <property type="molecule type" value="Genomic_DNA"/>
</dbReference>
<name>A0A0K8QLB4_9GAMM</name>
<evidence type="ECO:0000256" key="1">
    <source>
        <dbReference type="PROSITE-ProRule" id="PRU00742"/>
    </source>
</evidence>
<protein>
    <recommendedName>
        <fullName evidence="5">Arginase family protein</fullName>
    </recommendedName>
</protein>
<dbReference type="RefSeq" id="WP_062534791.1">
    <property type="nucleotide sequence ID" value="NZ_DF970154.1"/>
</dbReference>
<accession>A0A0K8QLB4</accession>
<dbReference type="GO" id="GO:0046872">
    <property type="term" value="F:metal ion binding"/>
    <property type="evidence" value="ECO:0007669"/>
    <property type="project" value="InterPro"/>
</dbReference>
<dbReference type="HOGENOM" id="CLU_066809_0_0_6"/>
<evidence type="ECO:0000313" key="2">
    <source>
        <dbReference type="EMBL" id="GAN45753.1"/>
    </source>
</evidence>
<reference evidence="3" key="2">
    <citation type="submission" date="2015-08" db="EMBL/GenBank/DDBJ databases">
        <title>Complete DNA Sequence of Pseudomonas syringae pv. actinidiae, the Causal Agent of Kiwifruit Canker Disease.</title>
        <authorList>
            <person name="Rikkerink E.H.A."/>
            <person name="Fineran P.C."/>
        </authorList>
    </citation>
    <scope>NUCLEOTIDE SEQUENCE</scope>
    <source>
        <strain evidence="3">SkMP5</strain>
    </source>
</reference>
<keyword evidence="4" id="KW-1185">Reference proteome</keyword>
<dbReference type="SUPFAM" id="SSF52768">
    <property type="entry name" value="Arginase/deacetylase"/>
    <property type="match status" value="1"/>
</dbReference>
<dbReference type="AlphaFoldDB" id="A0A0K8QLB4"/>
<evidence type="ECO:0008006" key="5">
    <source>
        <dbReference type="Google" id="ProtNLM"/>
    </source>
</evidence>
<sequence length="283" mass="30779">MRTPLILDFDGSAGAVPGAVRLALGDWQEAVRFGCGWRTLRGLRELFAARLPATHGTALLGSGDFHHVSLLLIERCAARAPLEVVVFDNHPDNMRFPFGVHCGSWVRAATRLPHVAHVHVVGITSADVGPAQSWQNRLLPLYAGRLTYWCIGADTRWARCLGLGRAVRRFGDAASLLQALAGALRGGPLYVSIDKDVLDPAVVRTNWDQGVLREAELLDALRAFGGRIVGSDITGEVSAYRYRTPWKRWLSALDAQPAVDPAELAAWQARQQALNARLLAALG</sequence>
<dbReference type="InterPro" id="IPR023696">
    <property type="entry name" value="Ureohydrolase_dom_sf"/>
</dbReference>
<dbReference type="InterPro" id="IPR006035">
    <property type="entry name" value="Ureohydrolase"/>
</dbReference>
<organism evidence="3">
    <name type="scientific">Mizugakiibacter sediminis</name>
    <dbReference type="NCBI Taxonomy" id="1475481"/>
    <lineage>
        <taxon>Bacteria</taxon>
        <taxon>Pseudomonadati</taxon>
        <taxon>Pseudomonadota</taxon>
        <taxon>Gammaproteobacteria</taxon>
        <taxon>Lysobacterales</taxon>
        <taxon>Rhodanobacteraceae</taxon>
        <taxon>Mizugakiibacter</taxon>
    </lineage>
</organism>
<dbReference type="Gene3D" id="3.40.800.10">
    <property type="entry name" value="Ureohydrolase domain"/>
    <property type="match status" value="1"/>
</dbReference>
<proteinExistence type="inferred from homology"/>
<dbReference type="Proteomes" id="UP000253740">
    <property type="component" value="Unassembled WGS sequence"/>
</dbReference>